<dbReference type="Proteomes" id="UP000515512">
    <property type="component" value="Chromosome"/>
</dbReference>
<reference evidence="1 2" key="1">
    <citation type="submission" date="2020-07" db="EMBL/GenBank/DDBJ databases">
        <authorList>
            <person name="Zhuang K."/>
            <person name="Ran Y."/>
        </authorList>
    </citation>
    <scope>NUCLEOTIDE SEQUENCE [LARGE SCALE GENOMIC DNA]</scope>
    <source>
        <strain evidence="1 2">WCH-YHL-001</strain>
    </source>
</reference>
<gene>
    <name evidence="1" type="ORF">H0264_07415</name>
</gene>
<dbReference type="AlphaFoldDB" id="A0A7D6ZCG6"/>
<accession>A0A7D6ZCG6</accession>
<protein>
    <submittedName>
        <fullName evidence="1">Uncharacterized protein</fullName>
    </submittedName>
</protein>
<sequence length="347" mass="37304">MTSAGKNTTASADYQAAAPAELPRYLQSPPWEWTREPVVMAARTAERPGFLAWQPGEKERASKLPVKLLWDGEGDRDEFIAAGLAYDHARDGGYHAAYLVAGAEATVRPYLERGRAWGTADEFLRILARFDSAAVDFVLRSDRGYSGVTAALLPVGGSEVTRRMAELLAGPYDLRWDSTCRRWFERHIDSAAPDLVAAALSAPQSDRSAVGIPGRGKPRGEVATSALDRGTAEVALRRLAEQGLRAALLAAAEPYGPEGVAAIAAAADPLLELPDKIPALPDWLTPNRLPPIILRDSGNRLPVEAVTVFCTMLAMSGPAHTYAGVREIAALGTPESLADFVFELFET</sequence>
<keyword evidence="2" id="KW-1185">Reference proteome</keyword>
<evidence type="ECO:0000313" key="1">
    <source>
        <dbReference type="EMBL" id="QLY32108.1"/>
    </source>
</evidence>
<dbReference type="KEGG" id="nhu:H0264_07415"/>
<dbReference type="RefSeq" id="WP_181583281.1">
    <property type="nucleotide sequence ID" value="NZ_CP059399.1"/>
</dbReference>
<organism evidence="1 2">
    <name type="scientific">Nocardia huaxiensis</name>
    <dbReference type="NCBI Taxonomy" id="2755382"/>
    <lineage>
        <taxon>Bacteria</taxon>
        <taxon>Bacillati</taxon>
        <taxon>Actinomycetota</taxon>
        <taxon>Actinomycetes</taxon>
        <taxon>Mycobacteriales</taxon>
        <taxon>Nocardiaceae</taxon>
        <taxon>Nocardia</taxon>
    </lineage>
</organism>
<dbReference type="EMBL" id="CP059399">
    <property type="protein sequence ID" value="QLY32108.1"/>
    <property type="molecule type" value="Genomic_DNA"/>
</dbReference>
<evidence type="ECO:0000313" key="2">
    <source>
        <dbReference type="Proteomes" id="UP000515512"/>
    </source>
</evidence>
<proteinExistence type="predicted"/>
<name>A0A7D6ZCG6_9NOCA</name>